<evidence type="ECO:0000313" key="6">
    <source>
        <dbReference type="EMBL" id="CAD0007920.1"/>
    </source>
</evidence>
<dbReference type="SUPFAM" id="SSF49478">
    <property type="entry name" value="Cna protein B-type domain"/>
    <property type="match status" value="1"/>
</dbReference>
<keyword evidence="7" id="KW-1185">Reference proteome</keyword>
<evidence type="ECO:0000256" key="1">
    <source>
        <dbReference type="ARBA" id="ARBA00004442"/>
    </source>
</evidence>
<evidence type="ECO:0000256" key="4">
    <source>
        <dbReference type="SAM" id="SignalP"/>
    </source>
</evidence>
<accession>A0A6V6Z819</accession>
<dbReference type="SUPFAM" id="SSF56935">
    <property type="entry name" value="Porins"/>
    <property type="match status" value="1"/>
</dbReference>
<dbReference type="Pfam" id="PF13715">
    <property type="entry name" value="CarbopepD_reg_2"/>
    <property type="match status" value="1"/>
</dbReference>
<keyword evidence="3" id="KW-0998">Cell outer membrane</keyword>
<evidence type="ECO:0000259" key="5">
    <source>
        <dbReference type="Pfam" id="PF14905"/>
    </source>
</evidence>
<proteinExistence type="predicted"/>
<keyword evidence="2" id="KW-0472">Membrane</keyword>
<feature type="domain" description="Outer membrane protein beta-barrel" evidence="5">
    <location>
        <begin position="375"/>
        <end position="785"/>
    </location>
</feature>
<dbReference type="GO" id="GO:0009279">
    <property type="term" value="C:cell outer membrane"/>
    <property type="evidence" value="ECO:0007669"/>
    <property type="project" value="UniProtKB-SubCell"/>
</dbReference>
<dbReference type="PANTHER" id="PTHR40980">
    <property type="entry name" value="PLUG DOMAIN-CONTAINING PROTEIN"/>
    <property type="match status" value="1"/>
</dbReference>
<evidence type="ECO:0000256" key="2">
    <source>
        <dbReference type="ARBA" id="ARBA00023136"/>
    </source>
</evidence>
<dbReference type="InterPro" id="IPR041700">
    <property type="entry name" value="OMP_b-brl_3"/>
</dbReference>
<dbReference type="PANTHER" id="PTHR40980:SF4">
    <property type="entry name" value="TONB-DEPENDENT RECEPTOR-LIKE BETA-BARREL DOMAIN-CONTAINING PROTEIN"/>
    <property type="match status" value="1"/>
</dbReference>
<protein>
    <submittedName>
        <fullName evidence="6">TonB-dependent receptor</fullName>
    </submittedName>
</protein>
<gene>
    <name evidence="6" type="ORF">FLAT13_04120</name>
</gene>
<keyword evidence="4" id="KW-0732">Signal</keyword>
<feature type="chain" id="PRO_5027601916" evidence="4">
    <location>
        <begin position="24"/>
        <end position="804"/>
    </location>
</feature>
<dbReference type="InterPro" id="IPR037066">
    <property type="entry name" value="Plug_dom_sf"/>
</dbReference>
<keyword evidence="6" id="KW-0675">Receptor</keyword>
<dbReference type="EMBL" id="CAIJDP010000084">
    <property type="protein sequence ID" value="CAD0007920.1"/>
    <property type="molecule type" value="Genomic_DNA"/>
</dbReference>
<dbReference type="Gene3D" id="2.40.170.20">
    <property type="entry name" value="TonB-dependent receptor, beta-barrel domain"/>
    <property type="match status" value="1"/>
</dbReference>
<dbReference type="RefSeq" id="WP_180910233.1">
    <property type="nucleotide sequence ID" value="NZ_CAIJDP010000084.1"/>
</dbReference>
<feature type="signal peptide" evidence="4">
    <location>
        <begin position="1"/>
        <end position="23"/>
    </location>
</feature>
<dbReference type="Pfam" id="PF14905">
    <property type="entry name" value="OMP_b-brl_3"/>
    <property type="match status" value="1"/>
</dbReference>
<sequence>MKITIQKTALAFLLLTISQISFCQKTGMIKGTISDEKIPLGYVDVILKNLNDSTQVVNHKVTDSLGNFMMESIVAGNYGLQFNLIGYKTVCQKVMISESNNFVSLGTIVLHSDTNLLNSVVVTSQKKLIQKTAVGFVFNAASNISQTGGTAIDMLKSIPTIVVDADGAISMRGKMPLILINGKNSTITNMDQIAATSIESIEVINNPTAKYDANAESGVINIKLKKNNQSGINGAVALGGGFGAKGRFNSSAILNHKTDKWNFGLSYDNRFAGRTKEIKGSRTNYFIEDEHNIEQNRNDKRTEQLQNLKFNIDFSPNEKNNFSFEAIGNMEGQNNDETLKTLMKRENNNFFSNNTRHSLELERSKVAEFALNYDRKFSDERKSLTASITSSLNRDHENTAIDTYNYNESKDQTGDVFLQRTHNYENGNVSNVIFDYSFPVFEKSIIETGYKGTFRFFNSDFESADNSNGEYIVNPASSNIFKFHEQINAVYGMFNSVIGNAEVSQWKYNLGIRAEQASNDGKIQKNSNSFSNNYLKLFPSASLQYNLKTDEFIKFAYSKRINRPQLGQLNPFVDITDALNPHTGNPFLKPEIINIAEANYDKEWSKYSFSMNAFYRNATNTIKQYSELQDDGSVLLSPKNFGKTITYGLESIFSLKTDGFYDANISLTAFQQNIDGSNVAEDLASKAFNWYGKIINNFVPWSGGKIQIIGNYNSALATPQGERIALYNVDMGFQQKLGSGNARLGLVVTDIFNTLKSGYINNTYNFTNSRTSKSDTRALMLTFAYTFKSAFREKLLENQFTPEY</sequence>
<organism evidence="6 7">
    <name type="scientific">Flavobacterium salmonis</name>
    <dbReference type="NCBI Taxonomy" id="2654844"/>
    <lineage>
        <taxon>Bacteria</taxon>
        <taxon>Pseudomonadati</taxon>
        <taxon>Bacteroidota</taxon>
        <taxon>Flavobacteriia</taxon>
        <taxon>Flavobacteriales</taxon>
        <taxon>Flavobacteriaceae</taxon>
        <taxon>Flavobacterium</taxon>
    </lineage>
</organism>
<comment type="subcellular location">
    <subcellularLocation>
        <location evidence="1">Cell outer membrane</location>
    </subcellularLocation>
</comment>
<reference evidence="6 7" key="1">
    <citation type="submission" date="2020-06" db="EMBL/GenBank/DDBJ databases">
        <authorList>
            <person name="Criscuolo A."/>
        </authorList>
    </citation>
    <scope>NUCLEOTIDE SEQUENCE [LARGE SCALE GENOMIC DNA]</scope>
    <source>
        <strain evidence="7">CIP 111411</strain>
    </source>
</reference>
<name>A0A6V6Z819_9FLAO</name>
<evidence type="ECO:0000313" key="7">
    <source>
        <dbReference type="Proteomes" id="UP000530060"/>
    </source>
</evidence>
<dbReference type="Gene3D" id="2.170.130.10">
    <property type="entry name" value="TonB-dependent receptor, plug domain"/>
    <property type="match status" value="1"/>
</dbReference>
<dbReference type="InterPro" id="IPR036942">
    <property type="entry name" value="Beta-barrel_TonB_sf"/>
</dbReference>
<dbReference type="Proteomes" id="UP000530060">
    <property type="component" value="Unassembled WGS sequence"/>
</dbReference>
<evidence type="ECO:0000256" key="3">
    <source>
        <dbReference type="ARBA" id="ARBA00023237"/>
    </source>
</evidence>
<comment type="caution">
    <text evidence="6">The sequence shown here is derived from an EMBL/GenBank/DDBJ whole genome shotgun (WGS) entry which is preliminary data.</text>
</comment>
<dbReference type="AlphaFoldDB" id="A0A6V6Z819"/>